<evidence type="ECO:0000256" key="5">
    <source>
        <dbReference type="ARBA" id="ARBA00023239"/>
    </source>
</evidence>
<dbReference type="EMBL" id="DXFA01000098">
    <property type="protein sequence ID" value="HIX48458.1"/>
    <property type="molecule type" value="Genomic_DNA"/>
</dbReference>
<feature type="compositionally biased region" description="Low complexity" evidence="7">
    <location>
        <begin position="306"/>
        <end position="323"/>
    </location>
</feature>
<protein>
    <submittedName>
        <fullName evidence="9">Carboxynorspermidine decarboxylase</fullName>
        <ecNumber evidence="9">4.1.1.96</ecNumber>
    </submittedName>
</protein>
<evidence type="ECO:0000259" key="8">
    <source>
        <dbReference type="Pfam" id="PF00278"/>
    </source>
</evidence>
<proteinExistence type="predicted"/>
<keyword evidence="5 9" id="KW-0456">Lyase</keyword>
<feature type="domain" description="Orn/DAP/Arg decarboxylase 2 C-terminal" evidence="8">
    <location>
        <begin position="163"/>
        <end position="367"/>
    </location>
</feature>
<accession>A0A9D2ASN4</accession>
<dbReference type="SUPFAM" id="SSF50621">
    <property type="entry name" value="Alanine racemase C-terminal domain-like"/>
    <property type="match status" value="1"/>
</dbReference>
<dbReference type="Gene3D" id="2.40.37.10">
    <property type="entry name" value="Lyase, Ornithine Decarboxylase, Chain A, domain 1"/>
    <property type="match status" value="1"/>
</dbReference>
<evidence type="ECO:0000313" key="10">
    <source>
        <dbReference type="Proteomes" id="UP000824243"/>
    </source>
</evidence>
<dbReference type="SUPFAM" id="SSF51419">
    <property type="entry name" value="PLP-binding barrel"/>
    <property type="match status" value="1"/>
</dbReference>
<dbReference type="GO" id="GO:0008836">
    <property type="term" value="F:diaminopimelate decarboxylase activity"/>
    <property type="evidence" value="ECO:0007669"/>
    <property type="project" value="TreeGrafter"/>
</dbReference>
<dbReference type="Pfam" id="PF00278">
    <property type="entry name" value="Orn_DAP_Arg_deC"/>
    <property type="match status" value="1"/>
</dbReference>
<gene>
    <name evidence="9" type="primary">nspC</name>
    <name evidence="9" type="ORF">H9981_05545</name>
</gene>
<dbReference type="NCBIfam" id="TIGR01047">
    <property type="entry name" value="nspC"/>
    <property type="match status" value="1"/>
</dbReference>
<dbReference type="PANTHER" id="PTHR43727:SF1">
    <property type="entry name" value="CARBOXYNORSPERMIDINE_CARBOXYSPERMIDINE DECARBOXYLASE"/>
    <property type="match status" value="1"/>
</dbReference>
<organism evidence="9 10">
    <name type="scientific">Candidatus Mediterraneibacter caccavium</name>
    <dbReference type="NCBI Taxonomy" id="2838661"/>
    <lineage>
        <taxon>Bacteria</taxon>
        <taxon>Bacillati</taxon>
        <taxon>Bacillota</taxon>
        <taxon>Clostridia</taxon>
        <taxon>Lachnospirales</taxon>
        <taxon>Lachnospiraceae</taxon>
        <taxon>Mediterraneibacter</taxon>
    </lineage>
</organism>
<dbReference type="GO" id="GO:0045312">
    <property type="term" value="P:nor-spermidine biosynthetic process"/>
    <property type="evidence" value="ECO:0007669"/>
    <property type="project" value="InterPro"/>
</dbReference>
<reference evidence="9" key="1">
    <citation type="journal article" date="2021" name="PeerJ">
        <title>Extensive microbial diversity within the chicken gut microbiome revealed by metagenomics and culture.</title>
        <authorList>
            <person name="Gilroy R."/>
            <person name="Ravi A."/>
            <person name="Getino M."/>
            <person name="Pursley I."/>
            <person name="Horton D.L."/>
            <person name="Alikhan N.F."/>
            <person name="Baker D."/>
            <person name="Gharbi K."/>
            <person name="Hall N."/>
            <person name="Watson M."/>
            <person name="Adriaenssens E.M."/>
            <person name="Foster-Nyarko E."/>
            <person name="Jarju S."/>
            <person name="Secka A."/>
            <person name="Antonio M."/>
            <person name="Oren A."/>
            <person name="Chaudhuri R.R."/>
            <person name="La Ragione R."/>
            <person name="Hildebrand F."/>
            <person name="Pallen M.J."/>
        </authorList>
    </citation>
    <scope>NUCLEOTIDE SEQUENCE</scope>
    <source>
        <strain evidence="9">ChiSjej5B23-15282</strain>
    </source>
</reference>
<evidence type="ECO:0000313" key="9">
    <source>
        <dbReference type="EMBL" id="HIX48458.1"/>
    </source>
</evidence>
<dbReference type="Gene3D" id="3.20.20.10">
    <property type="entry name" value="Alanine racemase"/>
    <property type="match status" value="1"/>
</dbReference>
<dbReference type="GO" id="GO:0009089">
    <property type="term" value="P:lysine biosynthetic process via diaminopimelate"/>
    <property type="evidence" value="ECO:0007669"/>
    <property type="project" value="TreeGrafter"/>
</dbReference>
<dbReference type="InterPro" id="IPR005730">
    <property type="entry name" value="Nsp_de-COase"/>
</dbReference>
<keyword evidence="2" id="KW-0210">Decarboxylase</keyword>
<keyword evidence="4" id="KW-0745">Spermidine biosynthesis</keyword>
<dbReference type="PIRSF" id="PIRSF038941">
    <property type="entry name" value="NspC"/>
    <property type="match status" value="1"/>
</dbReference>
<dbReference type="PANTHER" id="PTHR43727">
    <property type="entry name" value="DIAMINOPIMELATE DECARBOXYLASE"/>
    <property type="match status" value="1"/>
</dbReference>
<dbReference type="AlphaFoldDB" id="A0A9D2ASN4"/>
<reference evidence="9" key="2">
    <citation type="submission" date="2021-04" db="EMBL/GenBank/DDBJ databases">
        <authorList>
            <person name="Gilroy R."/>
        </authorList>
    </citation>
    <scope>NUCLEOTIDE SEQUENCE</scope>
    <source>
        <strain evidence="9">ChiSjej5B23-15282</strain>
    </source>
</reference>
<dbReference type="InterPro" id="IPR009006">
    <property type="entry name" value="Ala_racemase/Decarboxylase_C"/>
</dbReference>
<comment type="cofactor">
    <cofactor evidence="1">
        <name>pyridoxal 5'-phosphate</name>
        <dbReference type="ChEBI" id="CHEBI:597326"/>
    </cofactor>
</comment>
<dbReference type="InterPro" id="IPR029066">
    <property type="entry name" value="PLP-binding_barrel"/>
</dbReference>
<feature type="binding site" evidence="6">
    <location>
        <position position="279"/>
    </location>
    <ligand>
        <name>substrate</name>
    </ligand>
</feature>
<evidence type="ECO:0000256" key="1">
    <source>
        <dbReference type="ARBA" id="ARBA00001933"/>
    </source>
</evidence>
<dbReference type="EC" id="4.1.1.96" evidence="9"/>
<evidence type="ECO:0000256" key="4">
    <source>
        <dbReference type="ARBA" id="ARBA00023066"/>
    </source>
</evidence>
<evidence type="ECO:0000256" key="6">
    <source>
        <dbReference type="PIRSR" id="PIRSR038941-1"/>
    </source>
</evidence>
<evidence type="ECO:0000256" key="2">
    <source>
        <dbReference type="ARBA" id="ARBA00022793"/>
    </source>
</evidence>
<name>A0A9D2ASN4_9FIRM</name>
<feature type="binding site" evidence="6">
    <location>
        <position position="243"/>
    </location>
    <ligand>
        <name>substrate</name>
    </ligand>
</feature>
<feature type="region of interest" description="Disordered" evidence="7">
    <location>
        <begin position="286"/>
        <end position="323"/>
    </location>
</feature>
<sequence>MRKEQLKTPCFVVREEGLRRNLEILKEVRMETGCRILLAQKAFSMYRVYPLIGQYLDGTTASGLYEAKLGYEEMGKENHIFSPAYKKEEMPEILKLCGHIVFNSPAQVKKYKEQVKQAGRSMGLRVNPECSTQEGHAIYDPCAPFSRLGTTLEKFEEEMSEEDISALDGLHFHTLCEQDSDDLAKTLRAVEEKFGKYLHRMKWVNFGGGHHITRPGYDTELLKRCIRHMKETYGVEVYLEPGEAVALNAGELITEVMEIVENGMKIAILDASAACHMPDVLEMPYRPPLKDAGDPAEENAGGNGFAGSSPLGSSSMGSGAADSGTAGHERPYVYRLAGPTCLAGDVIGDYSFAQPLKCGDRLEFQDMAIYTMVKTNTFNGMRLPDIVLEREDGTCEIVKTFGYEDFKARL</sequence>
<evidence type="ECO:0000256" key="3">
    <source>
        <dbReference type="ARBA" id="ARBA00022898"/>
    </source>
</evidence>
<dbReference type="GO" id="GO:0008295">
    <property type="term" value="P:spermidine biosynthetic process"/>
    <property type="evidence" value="ECO:0007669"/>
    <property type="project" value="UniProtKB-KW"/>
</dbReference>
<dbReference type="FunFam" id="3.20.20.10:FF:000012">
    <property type="entry name" value="Carboxynorspermidine/carboxyspermidine decarboxylase"/>
    <property type="match status" value="1"/>
</dbReference>
<dbReference type="CDD" id="cd06829">
    <property type="entry name" value="PLPDE_III_CANSDC"/>
    <property type="match status" value="1"/>
</dbReference>
<dbReference type="InterPro" id="IPR022643">
    <property type="entry name" value="De-COase2_C"/>
</dbReference>
<dbReference type="Proteomes" id="UP000824243">
    <property type="component" value="Unassembled WGS sequence"/>
</dbReference>
<evidence type="ECO:0000256" key="7">
    <source>
        <dbReference type="SAM" id="MobiDB-lite"/>
    </source>
</evidence>
<comment type="caution">
    <text evidence="9">The sequence shown here is derived from an EMBL/GenBank/DDBJ whole genome shotgun (WGS) entry which is preliminary data.</text>
</comment>
<keyword evidence="3" id="KW-0663">Pyridoxal phosphate</keyword>